<keyword evidence="3" id="KW-1185">Reference proteome</keyword>
<sequence>MAYDATGRLHEIFDEQQVSEKFRKREFVLEVIDGQYPEHIKFQLVQDKTALIDPYKIGDEIKVTFNLRGRGFNKNGQMLYFTNLEAWRLEAASGGASAPAAGGGYSQPAAAPRAAAPAQQNQNPNLRAQPAAPIAGDDDNDLPF</sequence>
<evidence type="ECO:0000313" key="2">
    <source>
        <dbReference type="EMBL" id="MBO3270862.1"/>
    </source>
</evidence>
<accession>A0ABS3TB29</accession>
<evidence type="ECO:0000256" key="1">
    <source>
        <dbReference type="SAM" id="MobiDB-lite"/>
    </source>
</evidence>
<dbReference type="InterPro" id="IPR021474">
    <property type="entry name" value="DUF3127"/>
</dbReference>
<comment type="caution">
    <text evidence="2">The sequence shown here is derived from an EMBL/GenBank/DDBJ whole genome shotgun (WGS) entry which is preliminary data.</text>
</comment>
<gene>
    <name evidence="2" type="ORF">J4D97_09405</name>
</gene>
<protein>
    <submittedName>
        <fullName evidence="2">DUF3127 domain-containing protein</fullName>
    </submittedName>
</protein>
<feature type="compositionally biased region" description="Low complexity" evidence="1">
    <location>
        <begin position="95"/>
        <end position="133"/>
    </location>
</feature>
<dbReference type="InterPro" id="IPR012340">
    <property type="entry name" value="NA-bd_OB-fold"/>
</dbReference>
<organism evidence="2 3">
    <name type="scientific">Hymenobacter defluvii</name>
    <dbReference type="NCBI Taxonomy" id="2054411"/>
    <lineage>
        <taxon>Bacteria</taxon>
        <taxon>Pseudomonadati</taxon>
        <taxon>Bacteroidota</taxon>
        <taxon>Cytophagia</taxon>
        <taxon>Cytophagales</taxon>
        <taxon>Hymenobacteraceae</taxon>
        <taxon>Hymenobacter</taxon>
    </lineage>
</organism>
<proteinExistence type="predicted"/>
<evidence type="ECO:0000313" key="3">
    <source>
        <dbReference type="Proteomes" id="UP000670527"/>
    </source>
</evidence>
<dbReference type="EMBL" id="JAGETX010000004">
    <property type="protein sequence ID" value="MBO3270862.1"/>
    <property type="molecule type" value="Genomic_DNA"/>
</dbReference>
<feature type="region of interest" description="Disordered" evidence="1">
    <location>
        <begin position="95"/>
        <end position="144"/>
    </location>
</feature>
<dbReference type="RefSeq" id="WP_185283891.1">
    <property type="nucleotide sequence ID" value="NZ_JAGETX010000004.1"/>
</dbReference>
<name>A0ABS3TB29_9BACT</name>
<dbReference type="Proteomes" id="UP000670527">
    <property type="component" value="Unassembled WGS sequence"/>
</dbReference>
<dbReference type="Pfam" id="PF11325">
    <property type="entry name" value="DUF3127"/>
    <property type="match status" value="1"/>
</dbReference>
<dbReference type="SUPFAM" id="SSF50249">
    <property type="entry name" value="Nucleic acid-binding proteins"/>
    <property type="match status" value="1"/>
</dbReference>
<reference evidence="2 3" key="1">
    <citation type="submission" date="2021-03" db="EMBL/GenBank/DDBJ databases">
        <authorList>
            <person name="Kim M.K."/>
        </authorList>
    </citation>
    <scope>NUCLEOTIDE SEQUENCE [LARGE SCALE GENOMIC DNA]</scope>
    <source>
        <strain evidence="2 3">BT507</strain>
    </source>
</reference>